<evidence type="ECO:0000313" key="3">
    <source>
        <dbReference type="EMBL" id="EFP06180.1"/>
    </source>
</evidence>
<feature type="non-terminal residue" evidence="3">
    <location>
        <position position="530"/>
    </location>
</feature>
<dbReference type="STRING" id="31234.E3NLV4"/>
<feature type="region of interest" description="Disordered" evidence="2">
    <location>
        <begin position="509"/>
        <end position="530"/>
    </location>
</feature>
<keyword evidence="1" id="KW-0175">Coiled coil</keyword>
<dbReference type="HOGENOM" id="CLU_564124_0_0_1"/>
<evidence type="ECO:0000313" key="4">
    <source>
        <dbReference type="Proteomes" id="UP000008281"/>
    </source>
</evidence>
<dbReference type="AlphaFoldDB" id="E3NLV4"/>
<dbReference type="Proteomes" id="UP000008281">
    <property type="component" value="Unassembled WGS sequence"/>
</dbReference>
<feature type="coiled-coil region" evidence="1">
    <location>
        <begin position="239"/>
        <end position="266"/>
    </location>
</feature>
<feature type="region of interest" description="Disordered" evidence="2">
    <location>
        <begin position="1"/>
        <end position="21"/>
    </location>
</feature>
<proteinExistence type="predicted"/>
<sequence length="530" mass="59525">MAEKTAGIPQSSNTGKSVGRTVTGPLKRIIDNTIYSASRHASSTKRLLTNIENSTTAPNTGQLKKLDETLTETRKQITNLRALPDQVNSSKVHPLVLESVNKDKYLEEMDNYLAKTQYLTAISICTELIKQIEAELSTHGQPASPFDESIHDANTAVEQLGLLVIDPQTGDLIEEEGDPIEDIIDQLNEELEETNLLAESLKDASENNDGDAKDPTPLAKTEIEQQHLSVEEAASHSADSNMNDRLEDLETEMDNAMLERQGKIAEGKRLRDELATKKATIANRGVATPSPTISIEENKSTGQTLPKNDHQHPTMHETQHSSEQSQVNNMRVIATPSQESFLSEPIQSQLLQHISRLEQHVEKEKSNQSKFMNSVSANFEKIFNTLKKDNNRAKNTRLHSDDDITSSEDEDDYARKYMEGCNPRDDKSRDKNHRIPHSTPKKALAHLKNVTFDSVKSNLVTFDGSDDFQIFRNTFNDYVTQNPNISKDHKWVLLKGQLKGEAAKFLYSLDNPGRSSPPHIQRTRNQIWEE</sequence>
<name>E3NLV4_CAERE</name>
<feature type="compositionally biased region" description="Basic residues" evidence="2">
    <location>
        <begin position="430"/>
        <end position="439"/>
    </location>
</feature>
<evidence type="ECO:0000256" key="1">
    <source>
        <dbReference type="SAM" id="Coils"/>
    </source>
</evidence>
<feature type="compositionally biased region" description="Basic and acidic residues" evidence="2">
    <location>
        <begin position="307"/>
        <end position="320"/>
    </location>
</feature>
<gene>
    <name evidence="3" type="ORF">CRE_05286</name>
</gene>
<reference evidence="3" key="1">
    <citation type="submission" date="2007-07" db="EMBL/GenBank/DDBJ databases">
        <title>PCAP assembly of the Caenorhabditis remanei genome.</title>
        <authorList>
            <consortium name="The Caenorhabditis remanei Sequencing Consortium"/>
            <person name="Wilson R.K."/>
        </authorList>
    </citation>
    <scope>NUCLEOTIDE SEQUENCE [LARGE SCALE GENOMIC DNA]</scope>
    <source>
        <strain evidence="3">PB4641</strain>
    </source>
</reference>
<evidence type="ECO:0000256" key="2">
    <source>
        <dbReference type="SAM" id="MobiDB-lite"/>
    </source>
</evidence>
<feature type="region of interest" description="Disordered" evidence="2">
    <location>
        <begin position="288"/>
        <end position="326"/>
    </location>
</feature>
<dbReference type="EMBL" id="DS268939">
    <property type="protein sequence ID" value="EFP06180.1"/>
    <property type="molecule type" value="Genomic_DNA"/>
</dbReference>
<keyword evidence="4" id="KW-1185">Reference proteome</keyword>
<organism evidence="4">
    <name type="scientific">Caenorhabditis remanei</name>
    <name type="common">Caenorhabditis vulgaris</name>
    <dbReference type="NCBI Taxonomy" id="31234"/>
    <lineage>
        <taxon>Eukaryota</taxon>
        <taxon>Metazoa</taxon>
        <taxon>Ecdysozoa</taxon>
        <taxon>Nematoda</taxon>
        <taxon>Chromadorea</taxon>
        <taxon>Rhabditida</taxon>
        <taxon>Rhabditina</taxon>
        <taxon>Rhabditomorpha</taxon>
        <taxon>Rhabditoidea</taxon>
        <taxon>Rhabditidae</taxon>
        <taxon>Peloderinae</taxon>
        <taxon>Caenorhabditis</taxon>
    </lineage>
</organism>
<dbReference type="InParanoid" id="E3NLV4"/>
<feature type="region of interest" description="Disordered" evidence="2">
    <location>
        <begin position="418"/>
        <end position="439"/>
    </location>
</feature>
<dbReference type="OrthoDB" id="5862292at2759"/>
<accession>E3NLV4</accession>
<protein>
    <submittedName>
        <fullName evidence="3">Uncharacterized protein</fullName>
    </submittedName>
</protein>
<feature type="compositionally biased region" description="Polar residues" evidence="2">
    <location>
        <begin position="289"/>
        <end position="306"/>
    </location>
</feature>
<feature type="compositionally biased region" description="Basic and acidic residues" evidence="2">
    <location>
        <begin position="418"/>
        <end position="429"/>
    </location>
</feature>